<protein>
    <submittedName>
        <fullName evidence="1">Oxidoreductase</fullName>
    </submittedName>
</protein>
<comment type="caution">
    <text evidence="1">The sequence shown here is derived from an EMBL/GenBank/DDBJ whole genome shotgun (WGS) entry which is preliminary data.</text>
</comment>
<dbReference type="SUPFAM" id="SSF50475">
    <property type="entry name" value="FMN-binding split barrel"/>
    <property type="match status" value="1"/>
</dbReference>
<organism evidence="1 2">
    <name type="scientific">Micromonospora endophytica</name>
    <dbReference type="NCBI Taxonomy" id="515350"/>
    <lineage>
        <taxon>Bacteria</taxon>
        <taxon>Bacillati</taxon>
        <taxon>Actinomycetota</taxon>
        <taxon>Actinomycetes</taxon>
        <taxon>Micromonosporales</taxon>
        <taxon>Micromonosporaceae</taxon>
        <taxon>Micromonospora</taxon>
    </lineage>
</organism>
<evidence type="ECO:0000313" key="1">
    <source>
        <dbReference type="EMBL" id="PZF99207.1"/>
    </source>
</evidence>
<evidence type="ECO:0000313" key="2">
    <source>
        <dbReference type="Proteomes" id="UP000248627"/>
    </source>
</evidence>
<dbReference type="AlphaFoldDB" id="A0A2W2DHB7"/>
<sequence length="309" mass="33988">MTRHEGEQAVQRRAGEGHEGWGSPMFSPEIPIGFHGFLLAQRMVVLSARDDDGALWATVLAGPRRFVTPTSDRTIDIAALPAHGDPLRAALTTSREVGMLAIEPQTRRRIRVNGRAVREGDGLRLITDQVLGNCPKYITTREVVDSQPQPAEAEAKVRHSDELDGDQQELIRAADTFFIGSHGPGQGGDASHRGGMPGFVRVLGPRRLAWPDYFGNSFYMTLGNMVLDPRCGLLFVDWETGTTLQLTGRGRIDWDTDHAAAVPGALRLVEFDVERVVQVEHAHQLRWRLHDYSRHNPPSGVGGDAGKVT</sequence>
<accession>A0A2W2DHB7</accession>
<reference evidence="1 2" key="1">
    <citation type="submission" date="2018-01" db="EMBL/GenBank/DDBJ databases">
        <title>Draft genome sequence of Jishengella endophytica.</title>
        <authorList>
            <person name="Sahin N."/>
            <person name="Ay H."/>
            <person name="Saygin H."/>
        </authorList>
    </citation>
    <scope>NUCLEOTIDE SEQUENCE [LARGE SCALE GENOMIC DNA]</scope>
    <source>
        <strain evidence="1 2">DSM 45430</strain>
    </source>
</reference>
<dbReference type="PANTHER" id="PTHR42815">
    <property type="entry name" value="FAD-BINDING, PUTATIVE (AFU_ORTHOLOGUE AFUA_6G07600)-RELATED"/>
    <property type="match status" value="1"/>
</dbReference>
<dbReference type="RefSeq" id="WP_111242339.1">
    <property type="nucleotide sequence ID" value="NZ_AP023358.1"/>
</dbReference>
<keyword evidence="2" id="KW-1185">Reference proteome</keyword>
<dbReference type="OrthoDB" id="9786134at2"/>
<dbReference type="InterPro" id="IPR012349">
    <property type="entry name" value="Split_barrel_FMN-bd"/>
</dbReference>
<gene>
    <name evidence="1" type="ORF">C1I93_06530</name>
</gene>
<dbReference type="Gene3D" id="2.30.110.10">
    <property type="entry name" value="Electron Transport, Fmn-binding Protein, Chain A"/>
    <property type="match status" value="1"/>
</dbReference>
<dbReference type="PANTHER" id="PTHR42815:SF2">
    <property type="entry name" value="FAD-BINDING, PUTATIVE (AFU_ORTHOLOGUE AFUA_6G07600)-RELATED"/>
    <property type="match status" value="1"/>
</dbReference>
<dbReference type="Proteomes" id="UP000248627">
    <property type="component" value="Unassembled WGS sequence"/>
</dbReference>
<name>A0A2W2DHB7_9ACTN</name>
<dbReference type="EMBL" id="POTX01000027">
    <property type="protein sequence ID" value="PZF99207.1"/>
    <property type="molecule type" value="Genomic_DNA"/>
</dbReference>
<proteinExistence type="predicted"/>